<name>A0A1I0I4X6_9RHOB</name>
<evidence type="ECO:0000313" key="2">
    <source>
        <dbReference type="EMBL" id="SET91636.1"/>
    </source>
</evidence>
<sequence length="177" mass="19457">MLHLRFPFRRPRPQGLPLLTRLAGRFRLRGLDQADAPAVKAHFLRLSPEARGSRFHGSLSDEAICAYVDRIDWSQTYAFGAFVRGDLRAMSELAAYPTSGAGEVALSVEPQLQGKGLGRTLILLTMLAARRVGMSSLHLFYQAENQSMRSLARNLGAKATRDGGSFDGVISVRGRKD</sequence>
<gene>
    <name evidence="2" type="ORF">SAMN04489858_11455</name>
</gene>
<dbReference type="InterPro" id="IPR000182">
    <property type="entry name" value="GNAT_dom"/>
</dbReference>
<keyword evidence="3" id="KW-1185">Reference proteome</keyword>
<feature type="domain" description="N-acetyltransferase" evidence="1">
    <location>
        <begin position="26"/>
        <end position="177"/>
    </location>
</feature>
<reference evidence="2 3" key="1">
    <citation type="submission" date="2016-10" db="EMBL/GenBank/DDBJ databases">
        <authorList>
            <person name="de Groot N.N."/>
        </authorList>
    </citation>
    <scope>NUCLEOTIDE SEQUENCE [LARGE SCALE GENOMIC DNA]</scope>
    <source>
        <strain evidence="2 3">DSM 17862</strain>
    </source>
</reference>
<keyword evidence="2" id="KW-0808">Transferase</keyword>
<accession>A0A1I0I4X6</accession>
<dbReference type="Pfam" id="PF13302">
    <property type="entry name" value="Acetyltransf_3"/>
    <property type="match status" value="1"/>
</dbReference>
<dbReference type="EMBL" id="FOHO01000014">
    <property type="protein sequence ID" value="SET91636.1"/>
    <property type="molecule type" value="Genomic_DNA"/>
</dbReference>
<dbReference type="AlphaFoldDB" id="A0A1I0I4X6"/>
<organism evidence="2 3">
    <name type="scientific">Paracoccus homiensis</name>
    <dbReference type="NCBI Taxonomy" id="364199"/>
    <lineage>
        <taxon>Bacteria</taxon>
        <taxon>Pseudomonadati</taxon>
        <taxon>Pseudomonadota</taxon>
        <taxon>Alphaproteobacteria</taxon>
        <taxon>Rhodobacterales</taxon>
        <taxon>Paracoccaceae</taxon>
        <taxon>Paracoccus</taxon>
    </lineage>
</organism>
<dbReference type="Proteomes" id="UP000199180">
    <property type="component" value="Unassembled WGS sequence"/>
</dbReference>
<dbReference type="Gene3D" id="3.40.630.30">
    <property type="match status" value="1"/>
</dbReference>
<dbReference type="STRING" id="364199.SAMN04489858_11455"/>
<evidence type="ECO:0000259" key="1">
    <source>
        <dbReference type="PROSITE" id="PS51186"/>
    </source>
</evidence>
<dbReference type="GO" id="GO:0016747">
    <property type="term" value="F:acyltransferase activity, transferring groups other than amino-acyl groups"/>
    <property type="evidence" value="ECO:0007669"/>
    <property type="project" value="InterPro"/>
</dbReference>
<evidence type="ECO:0000313" key="3">
    <source>
        <dbReference type="Proteomes" id="UP000199180"/>
    </source>
</evidence>
<protein>
    <submittedName>
        <fullName evidence="2">Acetyltransferase (GNAT) family protein</fullName>
    </submittedName>
</protein>
<proteinExistence type="predicted"/>
<dbReference type="PROSITE" id="PS51186">
    <property type="entry name" value="GNAT"/>
    <property type="match status" value="1"/>
</dbReference>
<dbReference type="SUPFAM" id="SSF55729">
    <property type="entry name" value="Acyl-CoA N-acyltransferases (Nat)"/>
    <property type="match status" value="1"/>
</dbReference>
<dbReference type="InterPro" id="IPR016181">
    <property type="entry name" value="Acyl_CoA_acyltransferase"/>
</dbReference>